<feature type="transmembrane region" description="Helical" evidence="6">
    <location>
        <begin position="446"/>
        <end position="466"/>
    </location>
</feature>
<dbReference type="AlphaFoldDB" id="A0A3G2L7L1"/>
<feature type="transmembrane region" description="Helical" evidence="6">
    <location>
        <begin position="178"/>
        <end position="197"/>
    </location>
</feature>
<feature type="transmembrane region" description="Helical" evidence="6">
    <location>
        <begin position="80"/>
        <end position="100"/>
    </location>
</feature>
<feature type="transmembrane region" description="Helical" evidence="6">
    <location>
        <begin position="329"/>
        <end position="348"/>
    </location>
</feature>
<dbReference type="Proteomes" id="UP000276309">
    <property type="component" value="Chromosome"/>
</dbReference>
<accession>A0A3G2L7L1</accession>
<dbReference type="EMBL" id="CP032050">
    <property type="protein sequence ID" value="AYN68267.1"/>
    <property type="molecule type" value="Genomic_DNA"/>
</dbReference>
<reference evidence="7 8" key="1">
    <citation type="submission" date="2018-08" db="EMBL/GenBank/DDBJ databases">
        <title>The reduced genetic potential of extracellular carbohydrate catabolism in Euzebyella marina RN62, a Flavobacteriia bacterium isolated from the hadal water.</title>
        <authorList>
            <person name="Xue C."/>
        </authorList>
    </citation>
    <scope>NUCLEOTIDE SEQUENCE [LARGE SCALE GENOMIC DNA]</scope>
    <source>
        <strain evidence="7 8">RN62</strain>
    </source>
</reference>
<feature type="transmembrane region" description="Helical" evidence="6">
    <location>
        <begin position="300"/>
        <end position="317"/>
    </location>
</feature>
<evidence type="ECO:0000256" key="3">
    <source>
        <dbReference type="ARBA" id="ARBA00022692"/>
    </source>
</evidence>
<feature type="transmembrane region" description="Helical" evidence="6">
    <location>
        <begin position="152"/>
        <end position="172"/>
    </location>
</feature>
<name>A0A3G2L7L1_9FLAO</name>
<keyword evidence="5 6" id="KW-0472">Membrane</keyword>
<dbReference type="PANTHER" id="PTHR30250">
    <property type="entry name" value="PST FAMILY PREDICTED COLANIC ACID TRANSPORTER"/>
    <property type="match status" value="1"/>
</dbReference>
<evidence type="ECO:0000256" key="2">
    <source>
        <dbReference type="ARBA" id="ARBA00022475"/>
    </source>
</evidence>
<proteinExistence type="predicted"/>
<dbReference type="Pfam" id="PF01943">
    <property type="entry name" value="Polysacc_synt"/>
    <property type="match status" value="1"/>
</dbReference>
<evidence type="ECO:0000313" key="7">
    <source>
        <dbReference type="EMBL" id="AYN68267.1"/>
    </source>
</evidence>
<protein>
    <submittedName>
        <fullName evidence="7">Lipopolysaccharide biosynthesis protein</fullName>
    </submittedName>
</protein>
<evidence type="ECO:0000256" key="6">
    <source>
        <dbReference type="SAM" id="Phobius"/>
    </source>
</evidence>
<feature type="transmembrane region" description="Helical" evidence="6">
    <location>
        <begin position="390"/>
        <end position="410"/>
    </location>
</feature>
<gene>
    <name evidence="7" type="ORF">D1013_13215</name>
</gene>
<organism evidence="7 8">
    <name type="scientific">Euzebyella marina</name>
    <dbReference type="NCBI Taxonomy" id="1761453"/>
    <lineage>
        <taxon>Bacteria</taxon>
        <taxon>Pseudomonadati</taxon>
        <taxon>Bacteroidota</taxon>
        <taxon>Flavobacteriia</taxon>
        <taxon>Flavobacteriales</taxon>
        <taxon>Flavobacteriaceae</taxon>
        <taxon>Euzebyella</taxon>
    </lineage>
</organism>
<feature type="transmembrane region" description="Helical" evidence="6">
    <location>
        <begin position="251"/>
        <end position="268"/>
    </location>
</feature>
<feature type="transmembrane region" description="Helical" evidence="6">
    <location>
        <begin position="120"/>
        <end position="140"/>
    </location>
</feature>
<evidence type="ECO:0000256" key="5">
    <source>
        <dbReference type="ARBA" id="ARBA00023136"/>
    </source>
</evidence>
<keyword evidence="4 6" id="KW-1133">Transmembrane helix</keyword>
<evidence type="ECO:0000256" key="1">
    <source>
        <dbReference type="ARBA" id="ARBA00004651"/>
    </source>
</evidence>
<keyword evidence="3 6" id="KW-0812">Transmembrane</keyword>
<dbReference type="GO" id="GO:0005886">
    <property type="term" value="C:plasma membrane"/>
    <property type="evidence" value="ECO:0007669"/>
    <property type="project" value="UniProtKB-SubCell"/>
</dbReference>
<keyword evidence="8" id="KW-1185">Reference proteome</keyword>
<dbReference type="InterPro" id="IPR002797">
    <property type="entry name" value="Polysacc_synth"/>
</dbReference>
<sequence length="487" mass="55545">MGIVFRQSLNNSIVTYAGFGIGALNTLVLYLNFMSPKYYGLIQVILSAATVLNPILAFGVPNTLVKFYSSFENNKVKEGFLTLMLLLPLVLMLPIAILTFVGNEAIGSFLSRENPIVRDYVWHIFLIGMAMAYFEVFYGWARVHMKSVFGNFMKEVFSRVAVSVLLLLLHFEYITVEFFVHSMVGVYVLRMIVMKVYAYSLHMPKLSFEFPHNIRNIMVYTSLIILGGSVAIVLLEVDKVMINQFIELENVAYYSVAGFIAMVIAVPSRSMHQITYPLTAEQLNNKDWASLERLYKKSSLTLFAIASLLFLLIFLNLDDMYTMMPKDYRNGYMIFVWLGLAKVYDSILGNNNSILYNSDYYRAILMFGVLLAVLTILLNLWLIPAYGLDGAAIASFSALFIYNTLKLAYVRWKFKMLPFTTETWQVGIISMVLGVGFYFIDFPFHAIINIILKGILITALFVGLLYKFKISEDLYTLLSRILSILKR</sequence>
<feature type="transmembrane region" description="Helical" evidence="6">
    <location>
        <begin position="217"/>
        <end position="235"/>
    </location>
</feature>
<feature type="transmembrane region" description="Helical" evidence="6">
    <location>
        <begin position="360"/>
        <end position="384"/>
    </location>
</feature>
<dbReference type="InterPro" id="IPR050833">
    <property type="entry name" value="Poly_Biosynth_Transport"/>
</dbReference>
<comment type="subcellular location">
    <subcellularLocation>
        <location evidence="1">Cell membrane</location>
        <topology evidence="1">Multi-pass membrane protein</topology>
    </subcellularLocation>
</comment>
<feature type="transmembrane region" description="Helical" evidence="6">
    <location>
        <begin position="38"/>
        <end position="60"/>
    </location>
</feature>
<feature type="transmembrane region" description="Helical" evidence="6">
    <location>
        <begin position="12"/>
        <end position="32"/>
    </location>
</feature>
<evidence type="ECO:0000256" key="4">
    <source>
        <dbReference type="ARBA" id="ARBA00022989"/>
    </source>
</evidence>
<dbReference type="KEGG" id="emar:D1013_13215"/>
<dbReference type="RefSeq" id="WP_121849282.1">
    <property type="nucleotide sequence ID" value="NZ_CP032050.1"/>
</dbReference>
<dbReference type="OrthoDB" id="88014at2"/>
<keyword evidence="2" id="KW-1003">Cell membrane</keyword>
<feature type="transmembrane region" description="Helical" evidence="6">
    <location>
        <begin position="422"/>
        <end position="440"/>
    </location>
</feature>
<dbReference type="PANTHER" id="PTHR30250:SF11">
    <property type="entry name" value="O-ANTIGEN TRANSPORTER-RELATED"/>
    <property type="match status" value="1"/>
</dbReference>
<evidence type="ECO:0000313" key="8">
    <source>
        <dbReference type="Proteomes" id="UP000276309"/>
    </source>
</evidence>